<dbReference type="CDD" id="cd00200">
    <property type="entry name" value="WD40"/>
    <property type="match status" value="1"/>
</dbReference>
<evidence type="ECO:0000256" key="1">
    <source>
        <dbReference type="ARBA" id="ARBA00022574"/>
    </source>
</evidence>
<evidence type="ECO:0000313" key="6">
    <source>
        <dbReference type="Proteomes" id="UP000243876"/>
    </source>
</evidence>
<dbReference type="OrthoDB" id="1068471at2759"/>
<dbReference type="Pfam" id="PF00400">
    <property type="entry name" value="WD40"/>
    <property type="match status" value="6"/>
</dbReference>
<name>A0A0D6EHK9_SPOSA</name>
<dbReference type="InterPro" id="IPR020472">
    <property type="entry name" value="WD40_PAC1"/>
</dbReference>
<feature type="non-terminal residue" evidence="5">
    <location>
        <position position="1"/>
    </location>
</feature>
<feature type="non-terminal residue" evidence="5">
    <location>
        <position position="372"/>
    </location>
</feature>
<dbReference type="GO" id="GO:0071013">
    <property type="term" value="C:catalytic step 2 spliceosome"/>
    <property type="evidence" value="ECO:0007669"/>
    <property type="project" value="TreeGrafter"/>
</dbReference>
<dbReference type="SUPFAM" id="SSF50978">
    <property type="entry name" value="WD40 repeat-like"/>
    <property type="match status" value="1"/>
</dbReference>
<dbReference type="PRINTS" id="PR00320">
    <property type="entry name" value="GPROTEINBRPT"/>
</dbReference>
<evidence type="ECO:0000256" key="2">
    <source>
        <dbReference type="ARBA" id="ARBA00022737"/>
    </source>
</evidence>
<evidence type="ECO:0000313" key="5">
    <source>
        <dbReference type="EMBL" id="CEQ39258.1"/>
    </source>
</evidence>
<dbReference type="PANTHER" id="PTHR44006:SF1">
    <property type="entry name" value="U5 SMALL NUCLEAR RIBONUCLEOPROTEIN 40 KDA PROTEIN"/>
    <property type="match status" value="1"/>
</dbReference>
<keyword evidence="1 3" id="KW-0853">WD repeat</keyword>
<dbReference type="AlphaFoldDB" id="A0A0D6EHK9"/>
<organism evidence="5 6">
    <name type="scientific">Sporidiobolus salmonicolor</name>
    <name type="common">Yeast-like fungus</name>
    <name type="synonym">Sporobolomyces salmonicolor</name>
    <dbReference type="NCBI Taxonomy" id="5005"/>
    <lineage>
        <taxon>Eukaryota</taxon>
        <taxon>Fungi</taxon>
        <taxon>Dikarya</taxon>
        <taxon>Basidiomycota</taxon>
        <taxon>Pucciniomycotina</taxon>
        <taxon>Microbotryomycetes</taxon>
        <taxon>Sporidiobolales</taxon>
        <taxon>Sporidiobolaceae</taxon>
        <taxon>Sporobolomyces</taxon>
    </lineage>
</organism>
<sequence length="372" mass="39728">SKRPTSESDALIKRQRTEDDDPTLQQLVVAAPDATAGKGALIQTVRRTSGLSAPIMCLRGHSAEVLDLKFSPDGDTLASASADKTILLWRVYGDCQNYGILRLGKGAATCIAFTSNTTLVSGSSDHTLFLFDLKTGEVLRRFRGHKGTVNSVDVQRGGMGRGLIASASDDGTVRVWSEEAKEEIEIVELGYPITAVKWSEDGQSLYIGGLDNDVHVFSLTSHAVIYSLRGHTDTITSLSLSPNNSQLLSVGMDSVLNLWSVQPFAPTVNTANPALHPRLIRSFYGAPAGFEGLLRKASWSRHSTQDSQGGSMVAVGGADRALTVWDSTTGEIRYKLPGHTGTVIASDWSPKEPIVASGAVEGVIYLGEVEAV</sequence>
<dbReference type="SMART" id="SM00320">
    <property type="entry name" value="WD40"/>
    <property type="match status" value="7"/>
</dbReference>
<feature type="compositionally biased region" description="Basic and acidic residues" evidence="4">
    <location>
        <begin position="1"/>
        <end position="17"/>
    </location>
</feature>
<reference evidence="6" key="1">
    <citation type="submission" date="2015-02" db="EMBL/GenBank/DDBJ databases">
        <authorList>
            <person name="Gon?alves P."/>
        </authorList>
    </citation>
    <scope>NUCLEOTIDE SEQUENCE [LARGE SCALE GENOMIC DNA]</scope>
</reference>
<dbReference type="Gene3D" id="2.130.10.10">
    <property type="entry name" value="YVTN repeat-like/Quinoprotein amine dehydrogenase"/>
    <property type="match status" value="1"/>
</dbReference>
<dbReference type="GO" id="GO:0003723">
    <property type="term" value="F:RNA binding"/>
    <property type="evidence" value="ECO:0007669"/>
    <property type="project" value="TreeGrafter"/>
</dbReference>
<dbReference type="EMBL" id="CENE01000002">
    <property type="protein sequence ID" value="CEQ39258.1"/>
    <property type="molecule type" value="Genomic_DNA"/>
</dbReference>
<keyword evidence="6" id="KW-1185">Reference proteome</keyword>
<dbReference type="PANTHER" id="PTHR44006">
    <property type="entry name" value="U5 SMALL NUCLEAR RIBONUCLEOPROTEIN 40 KDA PROTEIN"/>
    <property type="match status" value="1"/>
</dbReference>
<gene>
    <name evidence="5" type="primary">SPOSA6832_00763</name>
</gene>
<feature type="repeat" description="WD" evidence="3">
    <location>
        <begin position="142"/>
        <end position="186"/>
    </location>
</feature>
<protein>
    <submittedName>
        <fullName evidence="5">SPOSA6832_00763-mRNA-1:cds</fullName>
    </submittedName>
</protein>
<feature type="region of interest" description="Disordered" evidence="4">
    <location>
        <begin position="1"/>
        <end position="20"/>
    </location>
</feature>
<proteinExistence type="predicted"/>
<feature type="repeat" description="WD" evidence="3">
    <location>
        <begin position="228"/>
        <end position="262"/>
    </location>
</feature>
<dbReference type="Proteomes" id="UP000243876">
    <property type="component" value="Unassembled WGS sequence"/>
</dbReference>
<dbReference type="PROSITE" id="PS50082">
    <property type="entry name" value="WD_REPEATS_2"/>
    <property type="match status" value="3"/>
</dbReference>
<dbReference type="PROSITE" id="PS50294">
    <property type="entry name" value="WD_REPEATS_REGION"/>
    <property type="match status" value="3"/>
</dbReference>
<evidence type="ECO:0000256" key="4">
    <source>
        <dbReference type="SAM" id="MobiDB-lite"/>
    </source>
</evidence>
<keyword evidence="2" id="KW-0677">Repeat</keyword>
<feature type="repeat" description="WD" evidence="3">
    <location>
        <begin position="58"/>
        <end position="91"/>
    </location>
</feature>
<dbReference type="InterPro" id="IPR036322">
    <property type="entry name" value="WD40_repeat_dom_sf"/>
</dbReference>
<dbReference type="InterPro" id="IPR052234">
    <property type="entry name" value="U5_snRNP_Component"/>
</dbReference>
<dbReference type="InterPro" id="IPR015943">
    <property type="entry name" value="WD40/YVTN_repeat-like_dom_sf"/>
</dbReference>
<evidence type="ECO:0000256" key="3">
    <source>
        <dbReference type="PROSITE-ProRule" id="PRU00221"/>
    </source>
</evidence>
<accession>A0A0D6EHK9</accession>
<dbReference type="InterPro" id="IPR001680">
    <property type="entry name" value="WD40_rpt"/>
</dbReference>